<keyword evidence="5 7" id="KW-0597">Phosphoprotein</keyword>
<dbReference type="SUPFAM" id="SSF52172">
    <property type="entry name" value="CheY-like"/>
    <property type="match status" value="1"/>
</dbReference>
<evidence type="ECO:0000256" key="7">
    <source>
        <dbReference type="PROSITE-ProRule" id="PRU00169"/>
    </source>
</evidence>
<feature type="domain" description="CheB-type methylesterase" evidence="9">
    <location>
        <begin position="185"/>
        <end position="368"/>
    </location>
</feature>
<dbReference type="GO" id="GO:0006935">
    <property type="term" value="P:chemotaxis"/>
    <property type="evidence" value="ECO:0007669"/>
    <property type="project" value="UniProtKB-UniRule"/>
</dbReference>
<accession>A0A1D8TW61</accession>
<dbReference type="InterPro" id="IPR001789">
    <property type="entry name" value="Sig_transdc_resp-reg_receiver"/>
</dbReference>
<dbReference type="InterPro" id="IPR035909">
    <property type="entry name" value="CheB_C"/>
</dbReference>
<organism evidence="10 11">
    <name type="scientific">Moorena producens PAL-8-15-08-1</name>
    <dbReference type="NCBI Taxonomy" id="1458985"/>
    <lineage>
        <taxon>Bacteria</taxon>
        <taxon>Bacillati</taxon>
        <taxon>Cyanobacteriota</taxon>
        <taxon>Cyanophyceae</taxon>
        <taxon>Coleofasciculales</taxon>
        <taxon>Coleofasciculaceae</taxon>
        <taxon>Moorena</taxon>
    </lineage>
</organism>
<dbReference type="GO" id="GO:0005737">
    <property type="term" value="C:cytoplasm"/>
    <property type="evidence" value="ECO:0007669"/>
    <property type="project" value="UniProtKB-SubCell"/>
</dbReference>
<keyword evidence="3 5" id="KW-0378">Hydrolase</keyword>
<dbReference type="PROSITE" id="PS50110">
    <property type="entry name" value="RESPONSE_REGULATORY"/>
    <property type="match status" value="1"/>
</dbReference>
<feature type="modified residue" description="4-aspartylphosphate" evidence="5 7">
    <location>
        <position position="55"/>
    </location>
</feature>
<dbReference type="Gene3D" id="3.40.50.180">
    <property type="entry name" value="Methylesterase CheB, C-terminal domain"/>
    <property type="match status" value="1"/>
</dbReference>
<dbReference type="AlphaFoldDB" id="A0A1D8TW61"/>
<dbReference type="GO" id="GO:0050568">
    <property type="term" value="F:protein-glutamine glutaminase activity"/>
    <property type="evidence" value="ECO:0007669"/>
    <property type="project" value="UniProtKB-UniRule"/>
</dbReference>
<dbReference type="PANTHER" id="PTHR42872:SF6">
    <property type="entry name" value="PROTEIN-GLUTAMATE METHYLESTERASE_PROTEIN-GLUTAMINE GLUTAMINASE"/>
    <property type="match status" value="1"/>
</dbReference>
<evidence type="ECO:0000256" key="1">
    <source>
        <dbReference type="ARBA" id="ARBA00022490"/>
    </source>
</evidence>
<dbReference type="STRING" id="1458985.BJP34_22380"/>
<comment type="similarity">
    <text evidence="5">Belongs to the CheB family.</text>
</comment>
<evidence type="ECO:0000259" key="8">
    <source>
        <dbReference type="PROSITE" id="PS50110"/>
    </source>
</evidence>
<protein>
    <recommendedName>
        <fullName evidence="5">Protein-glutamate methylesterase/protein-glutamine glutaminase</fullName>
        <ecNumber evidence="5">3.1.1.61</ecNumber>
        <ecNumber evidence="5">3.5.1.44</ecNumber>
    </recommendedName>
</protein>
<evidence type="ECO:0000256" key="2">
    <source>
        <dbReference type="ARBA" id="ARBA00022500"/>
    </source>
</evidence>
<dbReference type="RefSeq" id="WP_070394247.1">
    <property type="nucleotide sequence ID" value="NZ_CP017599.1"/>
</dbReference>
<comment type="domain">
    <text evidence="5">Contains a C-terminal catalytic domain, and an N-terminal region which modulates catalytic activity.</text>
</comment>
<dbReference type="Proteomes" id="UP000177870">
    <property type="component" value="Chromosome"/>
</dbReference>
<dbReference type="Pfam" id="PF01339">
    <property type="entry name" value="CheB_methylest"/>
    <property type="match status" value="1"/>
</dbReference>
<dbReference type="InterPro" id="IPR008248">
    <property type="entry name" value="CheB-like"/>
</dbReference>
<dbReference type="NCBIfam" id="NF001965">
    <property type="entry name" value="PRK00742.1"/>
    <property type="match status" value="1"/>
</dbReference>
<sequence>MTIRVLLVEDSPLAIVVLKRILNSSEQIEVVGEAGTGLEALNLIPKVQPDVICTDLHMPHMNGLELTSKVMALYPRPILVISVSVQQEDTDQIFELLDAGAVDIFPKPSAGMTRENQLIQQELINKIKILSGVKVFTKNRTSILGRQKQGSSGKGKLPEIDYSTNQNQIGGVSQTGNRAAFSYNYSSKPRIVVIGASTGGPQALNEVFTQLPSDFPLPVICVQHISLGFLQGLIDWLASHCPLPVQIAQPGDMPQPRRIYFAREQQHLELDAMGRFICSDSEPLEGHRPSVTVTFESVAKFYGKATVGILLTGMGRDGATGMETIAEVGGLTIAQDEATSLVFGMPKEAIALGAAKEVLPIGAIAPRLRELCLLKLET</sequence>
<evidence type="ECO:0000256" key="6">
    <source>
        <dbReference type="PROSITE-ProRule" id="PRU00050"/>
    </source>
</evidence>
<keyword evidence="2 5" id="KW-0145">Chemotaxis</keyword>
<dbReference type="EC" id="3.5.1.44" evidence="5"/>
<dbReference type="PANTHER" id="PTHR42872">
    <property type="entry name" value="PROTEIN-GLUTAMATE METHYLESTERASE/PROTEIN-GLUTAMINE GLUTAMINASE"/>
    <property type="match status" value="1"/>
</dbReference>
<comment type="catalytic activity">
    <reaction evidence="5">
        <text>L-glutaminyl-[protein] + H2O = L-glutamyl-[protein] + NH4(+)</text>
        <dbReference type="Rhea" id="RHEA:16441"/>
        <dbReference type="Rhea" id="RHEA-COMP:10207"/>
        <dbReference type="Rhea" id="RHEA-COMP:10208"/>
        <dbReference type="ChEBI" id="CHEBI:15377"/>
        <dbReference type="ChEBI" id="CHEBI:28938"/>
        <dbReference type="ChEBI" id="CHEBI:29973"/>
        <dbReference type="ChEBI" id="CHEBI:30011"/>
        <dbReference type="EC" id="3.5.1.44"/>
    </reaction>
</comment>
<dbReference type="Pfam" id="PF00072">
    <property type="entry name" value="Response_reg"/>
    <property type="match status" value="1"/>
</dbReference>
<dbReference type="HAMAP" id="MF_00099">
    <property type="entry name" value="CheB_chemtxs"/>
    <property type="match status" value="1"/>
</dbReference>
<evidence type="ECO:0000256" key="4">
    <source>
        <dbReference type="ARBA" id="ARBA00048267"/>
    </source>
</evidence>
<dbReference type="Gene3D" id="3.40.50.2300">
    <property type="match status" value="1"/>
</dbReference>
<dbReference type="CDD" id="cd16432">
    <property type="entry name" value="CheB_Rec"/>
    <property type="match status" value="1"/>
</dbReference>
<evidence type="ECO:0000256" key="3">
    <source>
        <dbReference type="ARBA" id="ARBA00022801"/>
    </source>
</evidence>
<dbReference type="PIRSF" id="PIRSF000876">
    <property type="entry name" value="RR_chemtxs_CheB"/>
    <property type="match status" value="1"/>
</dbReference>
<feature type="domain" description="Response regulatory" evidence="8">
    <location>
        <begin position="4"/>
        <end position="122"/>
    </location>
</feature>
<feature type="active site" evidence="5 6">
    <location>
        <position position="224"/>
    </location>
</feature>
<dbReference type="SUPFAM" id="SSF52738">
    <property type="entry name" value="Methylesterase CheB, C-terminal domain"/>
    <property type="match status" value="1"/>
</dbReference>
<keyword evidence="1 5" id="KW-0963">Cytoplasm</keyword>
<evidence type="ECO:0000256" key="5">
    <source>
        <dbReference type="HAMAP-Rule" id="MF_00099"/>
    </source>
</evidence>
<name>A0A1D8TW61_9CYAN</name>
<feature type="active site" evidence="5 6">
    <location>
        <position position="197"/>
    </location>
</feature>
<feature type="active site" evidence="5 6">
    <location>
        <position position="317"/>
    </location>
</feature>
<reference evidence="11" key="1">
    <citation type="submission" date="2016-10" db="EMBL/GenBank/DDBJ databases">
        <title>Comparative genomics uncovers the prolific and rare metabolic potential of the cyanobacterial genus Moorea.</title>
        <authorList>
            <person name="Leao T."/>
            <person name="Castelao G."/>
            <person name="Korobeynikov A."/>
            <person name="Monroe E.A."/>
            <person name="Podell S."/>
            <person name="Glukhov E."/>
            <person name="Allen E."/>
            <person name="Gerwick W.H."/>
            <person name="Gerwick L."/>
        </authorList>
    </citation>
    <scope>NUCLEOTIDE SEQUENCE [LARGE SCALE GENOMIC DNA]</scope>
    <source>
        <strain evidence="11">PAL-8-15-08-1</strain>
    </source>
</reference>
<dbReference type="EMBL" id="CP017599">
    <property type="protein sequence ID" value="AOX01814.1"/>
    <property type="molecule type" value="Genomic_DNA"/>
</dbReference>
<comment type="subcellular location">
    <subcellularLocation>
        <location evidence="5">Cytoplasm</location>
    </subcellularLocation>
</comment>
<proteinExistence type="inferred from homology"/>
<dbReference type="InterPro" id="IPR011006">
    <property type="entry name" value="CheY-like_superfamily"/>
</dbReference>
<dbReference type="InterPro" id="IPR000673">
    <property type="entry name" value="Sig_transdc_resp-reg_Me-estase"/>
</dbReference>
<comment type="catalytic activity">
    <reaction evidence="4 5">
        <text>[protein]-L-glutamate 5-O-methyl ester + H2O = L-glutamyl-[protein] + methanol + H(+)</text>
        <dbReference type="Rhea" id="RHEA:23236"/>
        <dbReference type="Rhea" id="RHEA-COMP:10208"/>
        <dbReference type="Rhea" id="RHEA-COMP:10311"/>
        <dbReference type="ChEBI" id="CHEBI:15377"/>
        <dbReference type="ChEBI" id="CHEBI:15378"/>
        <dbReference type="ChEBI" id="CHEBI:17790"/>
        <dbReference type="ChEBI" id="CHEBI:29973"/>
        <dbReference type="ChEBI" id="CHEBI:82795"/>
        <dbReference type="EC" id="3.1.1.61"/>
    </reaction>
</comment>
<dbReference type="CDD" id="cd17541">
    <property type="entry name" value="REC_CheB-like"/>
    <property type="match status" value="1"/>
</dbReference>
<comment type="PTM">
    <text evidence="5">Phosphorylated by CheA. Phosphorylation of the N-terminal regulatory domain activates the methylesterase activity.</text>
</comment>
<evidence type="ECO:0000313" key="10">
    <source>
        <dbReference type="EMBL" id="AOX01814.1"/>
    </source>
</evidence>
<gene>
    <name evidence="5" type="primary">cheB</name>
    <name evidence="10" type="ORF">BJP34_22380</name>
</gene>
<dbReference type="GO" id="GO:0000156">
    <property type="term" value="F:phosphorelay response regulator activity"/>
    <property type="evidence" value="ECO:0007669"/>
    <property type="project" value="InterPro"/>
</dbReference>
<dbReference type="OrthoDB" id="9793421at2"/>
<evidence type="ECO:0000259" key="9">
    <source>
        <dbReference type="PROSITE" id="PS50122"/>
    </source>
</evidence>
<dbReference type="PROSITE" id="PS50122">
    <property type="entry name" value="CHEB"/>
    <property type="match status" value="1"/>
</dbReference>
<evidence type="ECO:0000313" key="11">
    <source>
        <dbReference type="Proteomes" id="UP000177870"/>
    </source>
</evidence>
<dbReference type="GO" id="GO:0008984">
    <property type="term" value="F:protein-glutamate methylesterase activity"/>
    <property type="evidence" value="ECO:0007669"/>
    <property type="project" value="UniProtKB-UniRule"/>
</dbReference>
<dbReference type="SMART" id="SM00448">
    <property type="entry name" value="REC"/>
    <property type="match status" value="1"/>
</dbReference>
<dbReference type="KEGG" id="mpro:BJP34_22380"/>
<comment type="function">
    <text evidence="5">Involved in chemotaxis. Part of a chemotaxis signal transduction system that modulates chemotaxis in response to various stimuli. Catalyzes the demethylation of specific methylglutamate residues introduced into the chemoreceptors (methyl-accepting chemotaxis proteins or MCP) by CheR. Also mediates the irreversible deamidation of specific glutamine residues to glutamic acid.</text>
</comment>
<dbReference type="EC" id="3.1.1.61" evidence="5"/>